<evidence type="ECO:0000256" key="2">
    <source>
        <dbReference type="ARBA" id="ARBA00023002"/>
    </source>
</evidence>
<dbReference type="SMART" id="SM01008">
    <property type="entry name" value="Ald_Xan_dh_C"/>
    <property type="match status" value="1"/>
</dbReference>
<reference evidence="6" key="1">
    <citation type="journal article" date="2019" name="Int. J. Syst. Evol. Microbiol.">
        <title>The Global Catalogue of Microorganisms (GCM) 10K type strain sequencing project: providing services to taxonomists for standard genome sequencing and annotation.</title>
        <authorList>
            <consortium name="The Broad Institute Genomics Platform"/>
            <consortium name="The Broad Institute Genome Sequencing Center for Infectious Disease"/>
            <person name="Wu L."/>
            <person name="Ma J."/>
        </authorList>
    </citation>
    <scope>NUCLEOTIDE SEQUENCE [LARGE SCALE GENOMIC DNA]</scope>
    <source>
        <strain evidence="6">JCM 3338</strain>
    </source>
</reference>
<evidence type="ECO:0000256" key="1">
    <source>
        <dbReference type="ARBA" id="ARBA00022505"/>
    </source>
</evidence>
<dbReference type="InterPro" id="IPR036856">
    <property type="entry name" value="Ald_Oxase/Xan_DH_a/b_sf"/>
</dbReference>
<dbReference type="GO" id="GO:0008805">
    <property type="term" value="F:carbon-monoxide oxygenase activity"/>
    <property type="evidence" value="ECO:0007669"/>
    <property type="project" value="UniProtKB-EC"/>
</dbReference>
<evidence type="ECO:0000313" key="6">
    <source>
        <dbReference type="Proteomes" id="UP001597402"/>
    </source>
</evidence>
<organism evidence="5 6">
    <name type="scientific">Blastococcus deserti</name>
    <dbReference type="NCBI Taxonomy" id="2259033"/>
    <lineage>
        <taxon>Bacteria</taxon>
        <taxon>Bacillati</taxon>
        <taxon>Actinomycetota</taxon>
        <taxon>Actinomycetes</taxon>
        <taxon>Geodermatophilales</taxon>
        <taxon>Geodermatophilaceae</taxon>
        <taxon>Blastococcus</taxon>
    </lineage>
</organism>
<gene>
    <name evidence="5" type="ORF">ACFSHS_20290</name>
</gene>
<dbReference type="SUPFAM" id="SSF54665">
    <property type="entry name" value="CO dehydrogenase molybdoprotein N-domain-like"/>
    <property type="match status" value="1"/>
</dbReference>
<dbReference type="NCBIfam" id="TIGR02416">
    <property type="entry name" value="CO_dehy_Mo_lg"/>
    <property type="match status" value="1"/>
</dbReference>
<dbReference type="InterPro" id="IPR037165">
    <property type="entry name" value="AldOxase/xan_DH_Mopterin-bd_sf"/>
</dbReference>
<sequence length="804" mass="87008">MTTVQERSAMPQEREPNPAMTASDRPIGFGRVQRKEDPRFIRGKGRYLDDIVLPGMLHGAMLRSPVAHARLVSIDTTEALAHPKVLAVITGKDLEGLNLAWAPTLSADVMAILATDKVRFQGQEVAFVVAEDRYSARDALELIDVEYEDLPPVVDARRALDPGAPVIRDDKEGQTDNHIFDWEAGDKAETDAVFARADVVVRQEMVYPRVHPAPMETCGAIADYDPVDGKLTLYETTQAPHAHRTLYAMVAGIPEHKIRVIAPDIGGGFGNKVGIYPGYVCAVVGSILTGRPVKWVEDRSENLMSTAFARDYTMTGEIAATRDGRILAVRTHVLADHGAFNATAQPTKYPAGFFSIFTGSYDLQAAHCSVTGVYTNKAPGGVAYACSFRVTEAVYLVERMVDVLAKELEMDPAELRLRNFIRPEQFPYKNKTGWEYDSGDYEPALRMAMELIDYEGLRREQAEKRARGELMGIGVSFFTETVGAGPRKHMDIVGLGMADGAEVRVHPTGKAVVRLSVQTQGQGHETTFAQIVAEELGIPPEDIEVVHGDTDQTPFGLGTYGSRSTPVSGGAVALAARKVQEKARLIAAAMLETRPEDLEWEKGRWYVKGDPSAGKTIAEIALGAHGTVALPEGVDGNLDAEVTYDPPNLTFPFGAYICAVDVDPGTGKVHVRRFTAVDDCGTRINPMIVEGQIHGGLADGVGMALMEFIGFDEQGNCLGGSFMDYLIPTAMEVPDWETGYTVTPSPHHPIGAKGIGESATVGSPPAVVNAVVDALAPFGVTHMDMPCTPARVWEAMQGRPTPPI</sequence>
<protein>
    <submittedName>
        <fullName evidence="5">Aerobic carbon-monoxide dehydrogenase large subunit</fullName>
        <ecNumber evidence="5">1.2.5.3</ecNumber>
    </submittedName>
</protein>
<dbReference type="Gene3D" id="3.30.365.10">
    <property type="entry name" value="Aldehyde oxidase/xanthine dehydrogenase, molybdopterin binding domain"/>
    <property type="match status" value="4"/>
</dbReference>
<dbReference type="EC" id="1.2.5.3" evidence="5"/>
<name>A0ABW4XGF1_9ACTN</name>
<dbReference type="RefSeq" id="WP_376880103.1">
    <property type="nucleotide sequence ID" value="NZ_JBHUHP010000030.1"/>
</dbReference>
<dbReference type="Pfam" id="PF20256">
    <property type="entry name" value="MoCoBD_2"/>
    <property type="match status" value="1"/>
</dbReference>
<dbReference type="EMBL" id="JBHUHP010000030">
    <property type="protein sequence ID" value="MFD2093911.1"/>
    <property type="molecule type" value="Genomic_DNA"/>
</dbReference>
<dbReference type="InterPro" id="IPR016208">
    <property type="entry name" value="Ald_Oxase/xanthine_DH-like"/>
</dbReference>
<proteinExistence type="predicted"/>
<dbReference type="SUPFAM" id="SSF56003">
    <property type="entry name" value="Molybdenum cofactor-binding domain"/>
    <property type="match status" value="1"/>
</dbReference>
<dbReference type="PANTHER" id="PTHR11908">
    <property type="entry name" value="XANTHINE DEHYDROGENASE"/>
    <property type="match status" value="1"/>
</dbReference>
<dbReference type="InterPro" id="IPR008274">
    <property type="entry name" value="AldOxase/xan_DH_MoCoBD1"/>
</dbReference>
<keyword evidence="2 5" id="KW-0560">Oxidoreductase</keyword>
<dbReference type="Pfam" id="PF01315">
    <property type="entry name" value="Ald_Xan_dh_C"/>
    <property type="match status" value="1"/>
</dbReference>
<dbReference type="InterPro" id="IPR000674">
    <property type="entry name" value="Ald_Oxase/Xan_DH_a/b"/>
</dbReference>
<keyword evidence="6" id="KW-1185">Reference proteome</keyword>
<evidence type="ECO:0000259" key="4">
    <source>
        <dbReference type="SMART" id="SM01008"/>
    </source>
</evidence>
<evidence type="ECO:0000313" key="5">
    <source>
        <dbReference type="EMBL" id="MFD2093911.1"/>
    </source>
</evidence>
<dbReference type="PANTHER" id="PTHR11908:SF132">
    <property type="entry name" value="ALDEHYDE OXIDASE 1-RELATED"/>
    <property type="match status" value="1"/>
</dbReference>
<feature type="region of interest" description="Disordered" evidence="3">
    <location>
        <begin position="1"/>
        <end position="25"/>
    </location>
</feature>
<dbReference type="Pfam" id="PF02738">
    <property type="entry name" value="MoCoBD_1"/>
    <property type="match status" value="1"/>
</dbReference>
<feature type="domain" description="Aldehyde oxidase/xanthine dehydrogenase a/b hammerhead" evidence="4">
    <location>
        <begin position="42"/>
        <end position="151"/>
    </location>
</feature>
<keyword evidence="1" id="KW-0500">Molybdenum</keyword>
<accession>A0ABW4XGF1</accession>
<dbReference type="Proteomes" id="UP001597402">
    <property type="component" value="Unassembled WGS sequence"/>
</dbReference>
<comment type="caution">
    <text evidence="5">The sequence shown here is derived from an EMBL/GenBank/DDBJ whole genome shotgun (WGS) entry which is preliminary data.</text>
</comment>
<dbReference type="InterPro" id="IPR012780">
    <property type="entry name" value="CO_Mo_DH_lsu"/>
</dbReference>
<evidence type="ECO:0000256" key="3">
    <source>
        <dbReference type="SAM" id="MobiDB-lite"/>
    </source>
</evidence>
<dbReference type="InterPro" id="IPR046867">
    <property type="entry name" value="AldOxase/xan_DH_MoCoBD2"/>
</dbReference>
<dbReference type="Gene3D" id="3.90.1170.50">
    <property type="entry name" value="Aldehyde oxidase/xanthine dehydrogenase, a/b hammerhead"/>
    <property type="match status" value="1"/>
</dbReference>